<feature type="binding site" evidence="13">
    <location>
        <begin position="85"/>
        <end position="95"/>
    </location>
    <ligand>
        <name>ATP</name>
        <dbReference type="ChEBI" id="CHEBI:30616"/>
    </ligand>
</feature>
<evidence type="ECO:0000256" key="3">
    <source>
        <dbReference type="ARBA" id="ARBA00012078"/>
    </source>
</evidence>
<keyword evidence="9 13" id="KW-0418">Kinase</keyword>
<comment type="subcellular location">
    <subcellularLocation>
        <location evidence="13">Cytoplasm</location>
    </subcellularLocation>
</comment>
<dbReference type="SUPFAM" id="SSF54211">
    <property type="entry name" value="Ribosomal protein S5 domain 2-like"/>
    <property type="match status" value="1"/>
</dbReference>
<comment type="function">
    <text evidence="12 13">Catalyzes the ATP-dependent phosphorylation of L-homoserine to L-homoserine phosphate.</text>
</comment>
<dbReference type="Proteomes" id="UP001055025">
    <property type="component" value="Unassembled WGS sequence"/>
</dbReference>
<evidence type="ECO:0000256" key="6">
    <source>
        <dbReference type="ARBA" id="ARBA00022679"/>
    </source>
</evidence>
<comment type="caution">
    <text evidence="16">The sequence shown here is derived from an EMBL/GenBank/DDBJ whole genome shotgun (WGS) entry which is preliminary data.</text>
</comment>
<dbReference type="PANTHER" id="PTHR20861">
    <property type="entry name" value="HOMOSERINE/4-DIPHOSPHOCYTIDYL-2-C-METHYL-D-ERYTHRITOL KINASE"/>
    <property type="match status" value="1"/>
</dbReference>
<dbReference type="GO" id="GO:0005737">
    <property type="term" value="C:cytoplasm"/>
    <property type="evidence" value="ECO:0007669"/>
    <property type="project" value="UniProtKB-SubCell"/>
</dbReference>
<dbReference type="InterPro" id="IPR006203">
    <property type="entry name" value="GHMP_knse_ATP-bd_CS"/>
</dbReference>
<evidence type="ECO:0000259" key="14">
    <source>
        <dbReference type="Pfam" id="PF00288"/>
    </source>
</evidence>
<feature type="domain" description="GHMP kinase C-terminal" evidence="15">
    <location>
        <begin position="203"/>
        <end position="274"/>
    </location>
</feature>
<evidence type="ECO:0000256" key="1">
    <source>
        <dbReference type="ARBA" id="ARBA00005015"/>
    </source>
</evidence>
<keyword evidence="8 13" id="KW-0547">Nucleotide-binding</keyword>
<keyword evidence="7 13" id="KW-0791">Threonine biosynthesis</keyword>
<dbReference type="Pfam" id="PF00288">
    <property type="entry name" value="GHMP_kinases_N"/>
    <property type="match status" value="1"/>
</dbReference>
<evidence type="ECO:0000256" key="12">
    <source>
        <dbReference type="ARBA" id="ARBA00049954"/>
    </source>
</evidence>
<dbReference type="InterPro" id="IPR013750">
    <property type="entry name" value="GHMP_kinase_C_dom"/>
</dbReference>
<accession>A0AAV5B3I8</accession>
<evidence type="ECO:0000256" key="5">
    <source>
        <dbReference type="ARBA" id="ARBA00022605"/>
    </source>
</evidence>
<proteinExistence type="inferred from homology"/>
<evidence type="ECO:0000256" key="4">
    <source>
        <dbReference type="ARBA" id="ARBA00017858"/>
    </source>
</evidence>
<evidence type="ECO:0000256" key="8">
    <source>
        <dbReference type="ARBA" id="ARBA00022741"/>
    </source>
</evidence>
<feature type="domain" description="GHMP kinase N-terminal" evidence="14">
    <location>
        <begin position="56"/>
        <end position="138"/>
    </location>
</feature>
<dbReference type="NCBIfam" id="TIGR00191">
    <property type="entry name" value="thrB"/>
    <property type="match status" value="1"/>
</dbReference>
<dbReference type="InterPro" id="IPR006204">
    <property type="entry name" value="GHMP_kinase_N_dom"/>
</dbReference>
<dbReference type="PRINTS" id="PR00958">
    <property type="entry name" value="HOMSERKINASE"/>
</dbReference>
<evidence type="ECO:0000256" key="2">
    <source>
        <dbReference type="ARBA" id="ARBA00007370"/>
    </source>
</evidence>
<name>A0AAV5B3I8_9ACTN</name>
<dbReference type="AlphaFoldDB" id="A0AAV5B3I8"/>
<comment type="similarity">
    <text evidence="2 13">Belongs to the GHMP kinase family. Homoserine kinase subfamily.</text>
</comment>
<dbReference type="Gene3D" id="3.30.70.890">
    <property type="entry name" value="GHMP kinase, C-terminal domain"/>
    <property type="match status" value="1"/>
</dbReference>
<dbReference type="PANTHER" id="PTHR20861:SF1">
    <property type="entry name" value="HOMOSERINE KINASE"/>
    <property type="match status" value="1"/>
</dbReference>
<keyword evidence="6 13" id="KW-0808">Transferase</keyword>
<dbReference type="GO" id="GO:0009088">
    <property type="term" value="P:threonine biosynthetic process"/>
    <property type="evidence" value="ECO:0007669"/>
    <property type="project" value="UniProtKB-UniRule"/>
</dbReference>
<dbReference type="Pfam" id="PF08544">
    <property type="entry name" value="GHMP_kinases_C"/>
    <property type="match status" value="1"/>
</dbReference>
<protein>
    <recommendedName>
        <fullName evidence="4 13">Homoserine kinase</fullName>
        <shortName evidence="13">HK</shortName>
        <shortName evidence="13">HSK</shortName>
        <ecNumber evidence="3 13">2.7.1.39</ecNumber>
    </recommendedName>
</protein>
<dbReference type="EMBL" id="BQKC01000001">
    <property type="protein sequence ID" value="GJM55613.1"/>
    <property type="molecule type" value="Genomic_DNA"/>
</dbReference>
<evidence type="ECO:0000313" key="16">
    <source>
        <dbReference type="EMBL" id="GJM55613.1"/>
    </source>
</evidence>
<evidence type="ECO:0000256" key="9">
    <source>
        <dbReference type="ARBA" id="ARBA00022777"/>
    </source>
</evidence>
<evidence type="ECO:0000256" key="10">
    <source>
        <dbReference type="ARBA" id="ARBA00022840"/>
    </source>
</evidence>
<comment type="pathway">
    <text evidence="1 13">Amino-acid biosynthesis; L-threonine biosynthesis; L-threonine from L-aspartate: step 4/5.</text>
</comment>
<dbReference type="InterPro" id="IPR020568">
    <property type="entry name" value="Ribosomal_Su5_D2-typ_SF"/>
</dbReference>
<dbReference type="Gene3D" id="3.30.230.10">
    <property type="match status" value="1"/>
</dbReference>
<keyword evidence="10 13" id="KW-0067">ATP-binding</keyword>
<dbReference type="RefSeq" id="WP_265590855.1">
    <property type="nucleotide sequence ID" value="NZ_BQKC01000001.1"/>
</dbReference>
<dbReference type="HAMAP" id="MF_00384">
    <property type="entry name" value="Homoser_kinase"/>
    <property type="match status" value="1"/>
</dbReference>
<reference evidence="16" key="1">
    <citation type="journal article" date="2022" name="Int. J. Syst. Evol. Microbiol.">
        <title>Granulimonas faecalis gen. nov., sp. nov., and Leptogranulimonas caecicola gen. nov., sp. nov., novel lactate-producing Atopobiaceae bacteria isolated from mouse intestines, and an emended description of the family Atopobiaceae.</title>
        <authorList>
            <person name="Morinaga K."/>
            <person name="Kusada H."/>
            <person name="Sakamoto S."/>
            <person name="Murakami T."/>
            <person name="Toyoda A."/>
            <person name="Mori H."/>
            <person name="Meng X.Y."/>
            <person name="Takashino M."/>
            <person name="Murotomi K."/>
            <person name="Tamaki H."/>
        </authorList>
    </citation>
    <scope>NUCLEOTIDE SEQUENCE</scope>
    <source>
        <strain evidence="16">OPF53</strain>
    </source>
</reference>
<dbReference type="GO" id="GO:0005524">
    <property type="term" value="F:ATP binding"/>
    <property type="evidence" value="ECO:0007669"/>
    <property type="project" value="UniProtKB-UniRule"/>
</dbReference>
<keyword evidence="13" id="KW-0963">Cytoplasm</keyword>
<keyword evidence="5 13" id="KW-0028">Amino-acid biosynthesis</keyword>
<evidence type="ECO:0000259" key="15">
    <source>
        <dbReference type="Pfam" id="PF08544"/>
    </source>
</evidence>
<dbReference type="PIRSF" id="PIRSF000676">
    <property type="entry name" value="Homoser_kin"/>
    <property type="match status" value="1"/>
</dbReference>
<sequence length="295" mass="30803">MSRDRVSVWVPATSANLGVGFDCLGLALTLGNRFTFERAEESSFSGCEPRFANPGNLAYTTYLEASRALGVKPSPVALSCETGIPLSGGLGSSSTCIVAGIAAAHAFAGVEVDRRRLVELASEREGHPDNVAPAVLGGLTSSFTTGDGEVVCMEAPVSDAWRFVAVCPPYEVRTEDARRVMPPSVPLATAVWQMGRVAATCHALETGDGELLAKACDDRLHEPYRRPLIAHYDRCRAACLGAGASAFWISGSGSTMMAACLGDARAAAVGAAAQRVDPGLRTFALSCCTDGTSIR</sequence>
<dbReference type="EC" id="2.7.1.39" evidence="3 13"/>
<evidence type="ECO:0000256" key="13">
    <source>
        <dbReference type="HAMAP-Rule" id="MF_00384"/>
    </source>
</evidence>
<dbReference type="SUPFAM" id="SSF55060">
    <property type="entry name" value="GHMP Kinase, C-terminal domain"/>
    <property type="match status" value="1"/>
</dbReference>
<dbReference type="GO" id="GO:0004413">
    <property type="term" value="F:homoserine kinase activity"/>
    <property type="evidence" value="ECO:0007669"/>
    <property type="project" value="UniProtKB-UniRule"/>
</dbReference>
<comment type="catalytic activity">
    <reaction evidence="11 13">
        <text>L-homoserine + ATP = O-phospho-L-homoserine + ADP + H(+)</text>
        <dbReference type="Rhea" id="RHEA:13985"/>
        <dbReference type="ChEBI" id="CHEBI:15378"/>
        <dbReference type="ChEBI" id="CHEBI:30616"/>
        <dbReference type="ChEBI" id="CHEBI:57476"/>
        <dbReference type="ChEBI" id="CHEBI:57590"/>
        <dbReference type="ChEBI" id="CHEBI:456216"/>
        <dbReference type="EC" id="2.7.1.39"/>
    </reaction>
</comment>
<keyword evidence="17" id="KW-1185">Reference proteome</keyword>
<evidence type="ECO:0000313" key="17">
    <source>
        <dbReference type="Proteomes" id="UP001055025"/>
    </source>
</evidence>
<evidence type="ECO:0000256" key="11">
    <source>
        <dbReference type="ARBA" id="ARBA00049375"/>
    </source>
</evidence>
<organism evidence="16 17">
    <name type="scientific">Granulimonas faecalis</name>
    <dbReference type="NCBI Taxonomy" id="2894155"/>
    <lineage>
        <taxon>Bacteria</taxon>
        <taxon>Bacillati</taxon>
        <taxon>Actinomycetota</taxon>
        <taxon>Coriobacteriia</taxon>
        <taxon>Coriobacteriales</taxon>
        <taxon>Kribbibacteriaceae</taxon>
        <taxon>Granulimonas</taxon>
    </lineage>
</organism>
<evidence type="ECO:0000256" key="7">
    <source>
        <dbReference type="ARBA" id="ARBA00022697"/>
    </source>
</evidence>
<dbReference type="InterPro" id="IPR014721">
    <property type="entry name" value="Ribsml_uS5_D2-typ_fold_subgr"/>
</dbReference>
<dbReference type="PROSITE" id="PS00627">
    <property type="entry name" value="GHMP_KINASES_ATP"/>
    <property type="match status" value="1"/>
</dbReference>
<dbReference type="InterPro" id="IPR000870">
    <property type="entry name" value="Homoserine_kinase"/>
</dbReference>
<dbReference type="InterPro" id="IPR036554">
    <property type="entry name" value="GHMP_kinase_C_sf"/>
</dbReference>
<gene>
    <name evidence="13 16" type="primary">thrB</name>
    <name evidence="16" type="ORF">ATOP_12680</name>
</gene>